<keyword evidence="1" id="KW-0812">Transmembrane</keyword>
<organism evidence="2 3">
    <name type="scientific">Hephaestia caeni</name>
    <dbReference type="NCBI Taxonomy" id="645617"/>
    <lineage>
        <taxon>Bacteria</taxon>
        <taxon>Pseudomonadati</taxon>
        <taxon>Pseudomonadota</taxon>
        <taxon>Alphaproteobacteria</taxon>
        <taxon>Sphingomonadales</taxon>
        <taxon>Sphingomonadaceae</taxon>
        <taxon>Hephaestia</taxon>
    </lineage>
</organism>
<dbReference type="RefSeq" id="WP_119036190.1">
    <property type="nucleotide sequence ID" value="NZ_QXDC01000003.1"/>
</dbReference>
<protein>
    <submittedName>
        <fullName evidence="2">Putative membrane protein</fullName>
    </submittedName>
</protein>
<feature type="transmembrane region" description="Helical" evidence="1">
    <location>
        <begin position="53"/>
        <end position="72"/>
    </location>
</feature>
<evidence type="ECO:0000256" key="1">
    <source>
        <dbReference type="SAM" id="Phobius"/>
    </source>
</evidence>
<dbReference type="AlphaFoldDB" id="A0A397P910"/>
<feature type="transmembrane region" description="Helical" evidence="1">
    <location>
        <begin position="87"/>
        <end position="111"/>
    </location>
</feature>
<reference evidence="2 3" key="1">
    <citation type="submission" date="2018-08" db="EMBL/GenBank/DDBJ databases">
        <title>Genomic Encyclopedia of Type Strains, Phase IV (KMG-IV): sequencing the most valuable type-strain genomes for metagenomic binning, comparative biology and taxonomic classification.</title>
        <authorList>
            <person name="Goeker M."/>
        </authorList>
    </citation>
    <scope>NUCLEOTIDE SEQUENCE [LARGE SCALE GENOMIC DNA]</scope>
    <source>
        <strain evidence="2 3">DSM 25527</strain>
    </source>
</reference>
<dbReference type="EMBL" id="QXDC01000003">
    <property type="protein sequence ID" value="RIA44549.1"/>
    <property type="molecule type" value="Genomic_DNA"/>
</dbReference>
<keyword evidence="1" id="KW-0472">Membrane</keyword>
<gene>
    <name evidence="2" type="ORF">DFR49_2794</name>
</gene>
<accession>A0A397P910</accession>
<evidence type="ECO:0000313" key="3">
    <source>
        <dbReference type="Proteomes" id="UP000266568"/>
    </source>
</evidence>
<keyword evidence="1" id="KW-1133">Transmembrane helix</keyword>
<proteinExistence type="predicted"/>
<dbReference type="Proteomes" id="UP000266568">
    <property type="component" value="Unassembled WGS sequence"/>
</dbReference>
<evidence type="ECO:0000313" key="2">
    <source>
        <dbReference type="EMBL" id="RIA44549.1"/>
    </source>
</evidence>
<keyword evidence="3" id="KW-1185">Reference proteome</keyword>
<comment type="caution">
    <text evidence="2">The sequence shown here is derived from an EMBL/GenBank/DDBJ whole genome shotgun (WGS) entry which is preliminary data.</text>
</comment>
<feature type="transmembrane region" description="Helical" evidence="1">
    <location>
        <begin position="135"/>
        <end position="155"/>
    </location>
</feature>
<dbReference type="OrthoDB" id="7356530at2"/>
<name>A0A397P910_9SPHN</name>
<feature type="transmembrane region" description="Helical" evidence="1">
    <location>
        <begin position="12"/>
        <end position="33"/>
    </location>
</feature>
<sequence>MDDLAFARALHVLAVVIWIGGVAMATTVALPAVRRGDLGSDRLRAFHAIEHRFVWQARAAVLLVGASGLYMVAKLDLWDRFRSLDFWWMHAMVCVWAIFTFLLFVGEPLILHRRFPRWVARDPDAAFARLHRMHVVLLTLGLITVFGAVAGSHGWSIF</sequence>